<evidence type="ECO:0000256" key="2">
    <source>
        <dbReference type="SAM" id="Phobius"/>
    </source>
</evidence>
<gene>
    <name evidence="4" type="ORF">E0H26_25405</name>
</gene>
<dbReference type="Proteomes" id="UP000292274">
    <property type="component" value="Unassembled WGS sequence"/>
</dbReference>
<keyword evidence="4" id="KW-0645">Protease</keyword>
<dbReference type="PANTHER" id="PTHR39430">
    <property type="entry name" value="MEMBRANE-ASSOCIATED PROTEASE-RELATED"/>
    <property type="match status" value="1"/>
</dbReference>
<reference evidence="4 5" key="1">
    <citation type="submission" date="2019-02" db="EMBL/GenBank/DDBJ databases">
        <title>Jishengella sp. nov., isolated from a root of Zingiber montanum.</title>
        <authorList>
            <person name="Kuncharoen N."/>
            <person name="Kudo T."/>
            <person name="Masahiro Y."/>
            <person name="Ohkuma M."/>
            <person name="Tanasupawat S."/>
        </authorList>
    </citation>
    <scope>NUCLEOTIDE SEQUENCE [LARGE SCALE GENOMIC DNA]</scope>
    <source>
        <strain evidence="4 5">PLAI 1-1</strain>
    </source>
</reference>
<keyword evidence="2" id="KW-0812">Transmembrane</keyword>
<keyword evidence="2" id="KW-1133">Transmembrane helix</keyword>
<dbReference type="Pfam" id="PF02517">
    <property type="entry name" value="Rce1-like"/>
    <property type="match status" value="1"/>
</dbReference>
<feature type="region of interest" description="Disordered" evidence="1">
    <location>
        <begin position="311"/>
        <end position="340"/>
    </location>
</feature>
<sequence>MPMHMPPAGTPYHRLTTRIPRWRTLLALVAVLIATQVAPIPAILLSRRLLPEGLPILGDFTPLALSLVAIACILPVTLLIIRVGEGRRFGTLASVTGRLSRWLLAVYGGLAAMCLGMVVVIGTTVMIAVALTTTTSPPERTGTPTLDGIGGRLSVLPILLCLIVVQVTAEEVVARGVILQAVGRLTRSPWPAIVVQAAVFTALHGAGELWGTVSVLVVGIALGWITVRTGGLEAALAFHIVVNGLAGFSAVVFGATSPTDNAVDGSWPQALVIGGAATAYVLFVNVLIRPLEITTTVTDPQVTVASHSAAPCHDEQHHLPTSTPHVINADAPASPTGGKP</sequence>
<evidence type="ECO:0000259" key="3">
    <source>
        <dbReference type="Pfam" id="PF02517"/>
    </source>
</evidence>
<feature type="domain" description="CAAX prenyl protease 2/Lysostaphin resistance protein A-like" evidence="3">
    <location>
        <begin position="155"/>
        <end position="244"/>
    </location>
</feature>
<accession>A0A4R0G5I7</accession>
<keyword evidence="2" id="KW-0472">Membrane</keyword>
<keyword evidence="4" id="KW-0378">Hydrolase</keyword>
<dbReference type="EMBL" id="SJJR01000024">
    <property type="protein sequence ID" value="TCB91626.1"/>
    <property type="molecule type" value="Genomic_DNA"/>
</dbReference>
<name>A0A4R0G5I7_9ACTN</name>
<feature type="transmembrane region" description="Helical" evidence="2">
    <location>
        <begin position="102"/>
        <end position="129"/>
    </location>
</feature>
<evidence type="ECO:0000313" key="5">
    <source>
        <dbReference type="Proteomes" id="UP000292274"/>
    </source>
</evidence>
<evidence type="ECO:0000256" key="1">
    <source>
        <dbReference type="SAM" id="MobiDB-lite"/>
    </source>
</evidence>
<dbReference type="InterPro" id="IPR003675">
    <property type="entry name" value="Rce1/LyrA-like_dom"/>
</dbReference>
<comment type="caution">
    <text evidence="4">The sequence shown here is derived from an EMBL/GenBank/DDBJ whole genome shotgun (WGS) entry which is preliminary data.</text>
</comment>
<dbReference type="RefSeq" id="WP_131308002.1">
    <property type="nucleotide sequence ID" value="NZ_SJJR01000024.1"/>
</dbReference>
<feature type="transmembrane region" description="Helical" evidence="2">
    <location>
        <begin position="209"/>
        <end position="227"/>
    </location>
</feature>
<feature type="transmembrane region" description="Helical" evidence="2">
    <location>
        <begin position="234"/>
        <end position="255"/>
    </location>
</feature>
<organism evidence="4 5">
    <name type="scientific">Micromonospora zingiberis</name>
    <dbReference type="NCBI Taxonomy" id="2053011"/>
    <lineage>
        <taxon>Bacteria</taxon>
        <taxon>Bacillati</taxon>
        <taxon>Actinomycetota</taxon>
        <taxon>Actinomycetes</taxon>
        <taxon>Micromonosporales</taxon>
        <taxon>Micromonosporaceae</taxon>
        <taxon>Micromonospora</taxon>
    </lineage>
</organism>
<dbReference type="GO" id="GO:0006508">
    <property type="term" value="P:proteolysis"/>
    <property type="evidence" value="ECO:0007669"/>
    <property type="project" value="UniProtKB-KW"/>
</dbReference>
<dbReference type="PANTHER" id="PTHR39430:SF1">
    <property type="entry name" value="PROTEASE"/>
    <property type="match status" value="1"/>
</dbReference>
<dbReference type="OrthoDB" id="2680086at2"/>
<dbReference type="GO" id="GO:0080120">
    <property type="term" value="P:CAAX-box protein maturation"/>
    <property type="evidence" value="ECO:0007669"/>
    <property type="project" value="UniProtKB-ARBA"/>
</dbReference>
<protein>
    <submittedName>
        <fullName evidence="4">CPBP family intramembrane metalloprotease</fullName>
    </submittedName>
</protein>
<keyword evidence="4" id="KW-0482">Metalloprotease</keyword>
<proteinExistence type="predicted"/>
<keyword evidence="5" id="KW-1185">Reference proteome</keyword>
<evidence type="ECO:0000313" key="4">
    <source>
        <dbReference type="EMBL" id="TCB91626.1"/>
    </source>
</evidence>
<dbReference type="AlphaFoldDB" id="A0A4R0G5I7"/>
<feature type="transmembrane region" description="Helical" evidence="2">
    <location>
        <begin position="63"/>
        <end position="81"/>
    </location>
</feature>
<dbReference type="GO" id="GO:0004175">
    <property type="term" value="F:endopeptidase activity"/>
    <property type="evidence" value="ECO:0007669"/>
    <property type="project" value="UniProtKB-ARBA"/>
</dbReference>
<feature type="transmembrane region" description="Helical" evidence="2">
    <location>
        <begin position="267"/>
        <end position="288"/>
    </location>
</feature>
<dbReference type="GO" id="GO:0008237">
    <property type="term" value="F:metallopeptidase activity"/>
    <property type="evidence" value="ECO:0007669"/>
    <property type="project" value="UniProtKB-KW"/>
</dbReference>